<dbReference type="Proteomes" id="UP000295244">
    <property type="component" value="Unassembled WGS sequence"/>
</dbReference>
<accession>A0A4R1BDN2</accession>
<evidence type="ECO:0000313" key="1">
    <source>
        <dbReference type="EMBL" id="TCJ15154.1"/>
    </source>
</evidence>
<protein>
    <submittedName>
        <fullName evidence="1">Uncharacterized protein</fullName>
    </submittedName>
</protein>
<dbReference type="OrthoDB" id="5244954at2"/>
<comment type="caution">
    <text evidence="1">The sequence shown here is derived from an EMBL/GenBank/DDBJ whole genome shotgun (WGS) entry which is preliminary data.</text>
</comment>
<keyword evidence="2" id="KW-1185">Reference proteome</keyword>
<organism evidence="1 2">
    <name type="scientific">Rubrobacter taiwanensis</name>
    <dbReference type="NCBI Taxonomy" id="185139"/>
    <lineage>
        <taxon>Bacteria</taxon>
        <taxon>Bacillati</taxon>
        <taxon>Actinomycetota</taxon>
        <taxon>Rubrobacteria</taxon>
        <taxon>Rubrobacterales</taxon>
        <taxon>Rubrobacteraceae</taxon>
        <taxon>Rubrobacter</taxon>
    </lineage>
</organism>
<dbReference type="AlphaFoldDB" id="A0A4R1BDN2"/>
<sequence length="62" mass="6879">MAEKIKKGDWIRYPDGEGKIIGVIDEGYFVRPKGLRTGSVLVPKGELVEKIAPPEEEEQPGQ</sequence>
<gene>
    <name evidence="1" type="ORF">E0L93_13455</name>
</gene>
<proteinExistence type="predicted"/>
<dbReference type="RefSeq" id="WP_132692597.1">
    <property type="nucleotide sequence ID" value="NZ_SKBU01000028.1"/>
</dbReference>
<name>A0A4R1BDN2_9ACTN</name>
<reference evidence="1 2" key="1">
    <citation type="submission" date="2019-03" db="EMBL/GenBank/DDBJ databases">
        <title>Whole genome sequence of a novel Rubrobacter taiwanensis strain, isolated from Yellowstone National Park.</title>
        <authorList>
            <person name="Freed S."/>
            <person name="Ramaley R.F."/>
            <person name="Kyndt J.A."/>
        </authorList>
    </citation>
    <scope>NUCLEOTIDE SEQUENCE [LARGE SCALE GENOMIC DNA]</scope>
    <source>
        <strain evidence="1 2">Yellowstone</strain>
    </source>
</reference>
<dbReference type="EMBL" id="SKBU01000028">
    <property type="protein sequence ID" value="TCJ15154.1"/>
    <property type="molecule type" value="Genomic_DNA"/>
</dbReference>
<evidence type="ECO:0000313" key="2">
    <source>
        <dbReference type="Proteomes" id="UP000295244"/>
    </source>
</evidence>